<evidence type="ECO:0000313" key="2">
    <source>
        <dbReference type="EMBL" id="KZW01353.1"/>
    </source>
</evidence>
<protein>
    <submittedName>
        <fullName evidence="2">Uncharacterized protein</fullName>
    </submittedName>
</protein>
<dbReference type="Proteomes" id="UP000077266">
    <property type="component" value="Unassembled WGS sequence"/>
</dbReference>
<dbReference type="EMBL" id="KV425894">
    <property type="protein sequence ID" value="KZW01353.1"/>
    <property type="molecule type" value="Genomic_DNA"/>
</dbReference>
<organism evidence="2 3">
    <name type="scientific">Exidia glandulosa HHB12029</name>
    <dbReference type="NCBI Taxonomy" id="1314781"/>
    <lineage>
        <taxon>Eukaryota</taxon>
        <taxon>Fungi</taxon>
        <taxon>Dikarya</taxon>
        <taxon>Basidiomycota</taxon>
        <taxon>Agaricomycotina</taxon>
        <taxon>Agaricomycetes</taxon>
        <taxon>Auriculariales</taxon>
        <taxon>Exidiaceae</taxon>
        <taxon>Exidia</taxon>
    </lineage>
</organism>
<feature type="region of interest" description="Disordered" evidence="1">
    <location>
        <begin position="1"/>
        <end position="45"/>
    </location>
</feature>
<name>A0A165NXB0_EXIGL</name>
<dbReference type="AlphaFoldDB" id="A0A165NXB0"/>
<reference evidence="2 3" key="1">
    <citation type="journal article" date="2016" name="Mol. Biol. Evol.">
        <title>Comparative Genomics of Early-Diverging Mushroom-Forming Fungi Provides Insights into the Origins of Lignocellulose Decay Capabilities.</title>
        <authorList>
            <person name="Nagy L.G."/>
            <person name="Riley R."/>
            <person name="Tritt A."/>
            <person name="Adam C."/>
            <person name="Daum C."/>
            <person name="Floudas D."/>
            <person name="Sun H."/>
            <person name="Yadav J.S."/>
            <person name="Pangilinan J."/>
            <person name="Larsson K.H."/>
            <person name="Matsuura K."/>
            <person name="Barry K."/>
            <person name="Labutti K."/>
            <person name="Kuo R."/>
            <person name="Ohm R.A."/>
            <person name="Bhattacharya S.S."/>
            <person name="Shirouzu T."/>
            <person name="Yoshinaga Y."/>
            <person name="Martin F.M."/>
            <person name="Grigoriev I.V."/>
            <person name="Hibbett D.S."/>
        </authorList>
    </citation>
    <scope>NUCLEOTIDE SEQUENCE [LARGE SCALE GENOMIC DNA]</scope>
    <source>
        <strain evidence="2 3">HHB12029</strain>
    </source>
</reference>
<proteinExistence type="predicted"/>
<sequence length="330" mass="35955">MFERGDHTQSAYPRPEASHRLTRTGFLQTRSPSSPPGAVPPKQPHTYAQEMRVTRAGRELKLPDPYLTDTPHLKPQGTQMPVPAGGFPEPDGVSKAGLLRPISERLHVAWDKVKTNTLAAWYVRPYNTPIETAQARVQVFLNKTLPEGTNLVAELLEAGLTLQTMAASVEELWALLVPWVRDNQAVRDFVGMHYDAVPAEVCESLDEAMDWITAGIYFVYLCMVKASAPGVPDSHALTGMPTYRCRQTTSTSTPNGGSSSPASTLRRSSSALVDTSTSHGPAQPACWFPTQPAPGLEGIRCRSAPNYRHALDDGHHRAHLGCGFGLELPA</sequence>
<feature type="region of interest" description="Disordered" evidence="1">
    <location>
        <begin position="245"/>
        <end position="286"/>
    </location>
</feature>
<feature type="compositionally biased region" description="Pro residues" evidence="1">
    <location>
        <begin position="33"/>
        <end position="43"/>
    </location>
</feature>
<gene>
    <name evidence="2" type="ORF">EXIGLDRAFT_692851</name>
</gene>
<accession>A0A165NXB0</accession>
<evidence type="ECO:0000256" key="1">
    <source>
        <dbReference type="SAM" id="MobiDB-lite"/>
    </source>
</evidence>
<dbReference type="InParanoid" id="A0A165NXB0"/>
<keyword evidence="3" id="KW-1185">Reference proteome</keyword>
<evidence type="ECO:0000313" key="3">
    <source>
        <dbReference type="Proteomes" id="UP000077266"/>
    </source>
</evidence>
<feature type="compositionally biased region" description="Low complexity" evidence="1">
    <location>
        <begin position="248"/>
        <end position="272"/>
    </location>
</feature>